<feature type="compositionally biased region" description="Basic and acidic residues" evidence="1">
    <location>
        <begin position="81"/>
        <end position="91"/>
    </location>
</feature>
<dbReference type="SUPFAM" id="SSF54001">
    <property type="entry name" value="Cysteine proteinases"/>
    <property type="match status" value="1"/>
</dbReference>
<dbReference type="EMBL" id="JAHLUH010000001">
    <property type="protein sequence ID" value="KAG7730756.1"/>
    <property type="molecule type" value="Genomic_DNA"/>
</dbReference>
<dbReference type="InterPro" id="IPR050704">
    <property type="entry name" value="Peptidase_C85-like"/>
</dbReference>
<accession>A0AAN6DB21</accession>
<dbReference type="Proteomes" id="UP000738402">
    <property type="component" value="Unassembled WGS sequence"/>
</dbReference>
<reference evidence="3" key="1">
    <citation type="journal article" date="2021" name="G3 (Bethesda)">
        <title>Genomic diversity, chromosomal rearrangements, and interspecies hybridization in the ogataea polymorpha species complex.</title>
        <authorList>
            <person name="Hanson S.J."/>
            <person name="Cinneide E.O."/>
            <person name="Salzberg L.I."/>
            <person name="Wolfe K.H."/>
            <person name="McGowan J."/>
            <person name="Fitzpatrick D.A."/>
            <person name="Matlin K."/>
        </authorList>
    </citation>
    <scope>NUCLEOTIDE SEQUENCE</scope>
    <source>
        <strain evidence="3">83-405-1</strain>
    </source>
</reference>
<evidence type="ECO:0000313" key="3">
    <source>
        <dbReference type="EMBL" id="KAG7730756.1"/>
    </source>
</evidence>
<dbReference type="GO" id="GO:0004843">
    <property type="term" value="F:cysteine-type deubiquitinase activity"/>
    <property type="evidence" value="ECO:0007669"/>
    <property type="project" value="TreeGrafter"/>
</dbReference>
<dbReference type="PROSITE" id="PS50802">
    <property type="entry name" value="OTU"/>
    <property type="match status" value="1"/>
</dbReference>
<dbReference type="GO" id="GO:0016579">
    <property type="term" value="P:protein deubiquitination"/>
    <property type="evidence" value="ECO:0007669"/>
    <property type="project" value="TreeGrafter"/>
</dbReference>
<protein>
    <recommendedName>
        <fullName evidence="2">OTU domain-containing protein</fullName>
    </recommendedName>
</protein>
<feature type="domain" description="OTU" evidence="2">
    <location>
        <begin position="148"/>
        <end position="283"/>
    </location>
</feature>
<dbReference type="CDD" id="cd22762">
    <property type="entry name" value="OTU_fungi_OTU2-like"/>
    <property type="match status" value="1"/>
</dbReference>
<proteinExistence type="predicted"/>
<gene>
    <name evidence="3" type="ORF">KL933_000551</name>
</gene>
<dbReference type="InterPro" id="IPR038765">
    <property type="entry name" value="Papain-like_cys_pep_sf"/>
</dbReference>
<evidence type="ECO:0000313" key="4">
    <source>
        <dbReference type="Proteomes" id="UP000738402"/>
    </source>
</evidence>
<dbReference type="InterPro" id="IPR003323">
    <property type="entry name" value="OTU_dom"/>
</dbReference>
<name>A0AAN6DB21_9ASCO</name>
<feature type="compositionally biased region" description="Basic and acidic residues" evidence="1">
    <location>
        <begin position="1"/>
        <end position="14"/>
    </location>
</feature>
<sequence>MDELLARHKKEARDLVAATTGMRKQATKSTRKEVLRRIAQMEQDLKDRHERELRELTGEAQEAEEITPEQLLAQMNWGSEKPAEPAEKEPVAKTGPKKKRNRQKERLAKRETEFKKLQQEAEDEASAQPNLKELELKNIADLCTAARLVQHNITPDGNCLFASIADQLQQRHNITMTVQELRARAARQIRNDPDTFAPFLFDEDKMEVRNVEEYTDKLETTVMWGGDLEILALAREFDCPISVMMSGRAPLRVNENGQQPELRLVYYQHVFGLGEHYNSLRDMV</sequence>
<comment type="caution">
    <text evidence="3">The sequence shown here is derived from an EMBL/GenBank/DDBJ whole genome shotgun (WGS) entry which is preliminary data.</text>
</comment>
<dbReference type="Pfam" id="PF02338">
    <property type="entry name" value="OTU"/>
    <property type="match status" value="1"/>
</dbReference>
<dbReference type="AlphaFoldDB" id="A0AAN6DB21"/>
<dbReference type="PANTHER" id="PTHR12419">
    <property type="entry name" value="OTU DOMAIN CONTAINING PROTEIN"/>
    <property type="match status" value="1"/>
</dbReference>
<evidence type="ECO:0000256" key="1">
    <source>
        <dbReference type="SAM" id="MobiDB-lite"/>
    </source>
</evidence>
<dbReference type="InterPro" id="IPR049771">
    <property type="entry name" value="OTU2-like_OTU"/>
</dbReference>
<dbReference type="PANTHER" id="PTHR12419:SF10">
    <property type="entry name" value="DEUBIQUITINASE OTUD6B"/>
    <property type="match status" value="1"/>
</dbReference>
<dbReference type="Gene3D" id="3.90.70.80">
    <property type="match status" value="1"/>
</dbReference>
<feature type="region of interest" description="Disordered" evidence="1">
    <location>
        <begin position="1"/>
        <end position="33"/>
    </location>
</feature>
<feature type="region of interest" description="Disordered" evidence="1">
    <location>
        <begin position="57"/>
        <end position="108"/>
    </location>
</feature>
<organism evidence="3 4">
    <name type="scientific">Ogataea haglerorum</name>
    <dbReference type="NCBI Taxonomy" id="1937702"/>
    <lineage>
        <taxon>Eukaryota</taxon>
        <taxon>Fungi</taxon>
        <taxon>Dikarya</taxon>
        <taxon>Ascomycota</taxon>
        <taxon>Saccharomycotina</taxon>
        <taxon>Pichiomycetes</taxon>
        <taxon>Pichiales</taxon>
        <taxon>Pichiaceae</taxon>
        <taxon>Ogataea</taxon>
    </lineage>
</organism>
<evidence type="ECO:0000259" key="2">
    <source>
        <dbReference type="PROSITE" id="PS50802"/>
    </source>
</evidence>